<dbReference type="HOGENOM" id="CLU_3024814_0_0_9"/>
<comment type="caution">
    <text evidence="1">The sequence shown here is derived from an EMBL/GenBank/DDBJ whole genome shotgun (WGS) entry which is preliminary data.</text>
</comment>
<dbReference type="EMBL" id="ACIM02000001">
    <property type="protein sequence ID" value="EEW97182.1"/>
    <property type="molecule type" value="Genomic_DNA"/>
</dbReference>
<sequence>MFKRHAKILVSFVYAAAKGRDDTFFLTFSTTCNDGLYKVKSESTFRRDMAKLQEL</sequence>
<evidence type="ECO:0000313" key="2">
    <source>
        <dbReference type="Proteomes" id="UP000004736"/>
    </source>
</evidence>
<gene>
    <name evidence="1" type="ORF">GCWU000321_01169</name>
</gene>
<name>C9LNP6_9FIRM</name>
<evidence type="ECO:0000313" key="1">
    <source>
        <dbReference type="EMBL" id="EEW97182.1"/>
    </source>
</evidence>
<reference evidence="1" key="1">
    <citation type="submission" date="2009-09" db="EMBL/GenBank/DDBJ databases">
        <authorList>
            <person name="Weinstock G."/>
            <person name="Sodergren E."/>
            <person name="Clifton S."/>
            <person name="Fulton L."/>
            <person name="Fulton B."/>
            <person name="Courtney L."/>
            <person name="Fronick C."/>
            <person name="Harrison M."/>
            <person name="Strong C."/>
            <person name="Farmer C."/>
            <person name="Delahaunty K."/>
            <person name="Markovic C."/>
            <person name="Hall O."/>
            <person name="Minx P."/>
            <person name="Tomlinson C."/>
            <person name="Mitreva M."/>
            <person name="Nelson J."/>
            <person name="Hou S."/>
            <person name="Wollam A."/>
            <person name="Pepin K.H."/>
            <person name="Johnson M."/>
            <person name="Bhonagiri V."/>
            <person name="Nash W.E."/>
            <person name="Warren W."/>
            <person name="Chinwalla A."/>
            <person name="Mardis E.R."/>
            <person name="Wilson R.K."/>
        </authorList>
    </citation>
    <scope>NUCLEOTIDE SEQUENCE [LARGE SCALE GENOMIC DNA]</scope>
    <source>
        <strain evidence="1">DSM 15470</strain>
    </source>
</reference>
<accession>C9LNP6</accession>
<keyword evidence="2" id="KW-1185">Reference proteome</keyword>
<organism evidence="1 2">
    <name type="scientific">Dialister invisus DSM 15470</name>
    <dbReference type="NCBI Taxonomy" id="592028"/>
    <lineage>
        <taxon>Bacteria</taxon>
        <taxon>Bacillati</taxon>
        <taxon>Bacillota</taxon>
        <taxon>Negativicutes</taxon>
        <taxon>Veillonellales</taxon>
        <taxon>Veillonellaceae</taxon>
        <taxon>Dialister</taxon>
    </lineage>
</organism>
<dbReference type="AlphaFoldDB" id="C9LNP6"/>
<dbReference type="Proteomes" id="UP000004736">
    <property type="component" value="Unassembled WGS sequence"/>
</dbReference>
<proteinExistence type="predicted"/>
<protein>
    <submittedName>
        <fullName evidence="1">Uncharacterized protein</fullName>
    </submittedName>
</protein>